<dbReference type="Proteomes" id="UP001159363">
    <property type="component" value="Chromosome 4"/>
</dbReference>
<comment type="caution">
    <text evidence="1">The sequence shown here is derived from an EMBL/GenBank/DDBJ whole genome shotgun (WGS) entry which is preliminary data.</text>
</comment>
<accession>A0ABQ9HJV1</accession>
<evidence type="ECO:0000313" key="2">
    <source>
        <dbReference type="Proteomes" id="UP001159363"/>
    </source>
</evidence>
<name>A0ABQ9HJV1_9NEOP</name>
<evidence type="ECO:0000313" key="1">
    <source>
        <dbReference type="EMBL" id="KAJ8884555.1"/>
    </source>
</evidence>
<protein>
    <submittedName>
        <fullName evidence="1">Uncharacterized protein</fullName>
    </submittedName>
</protein>
<keyword evidence="2" id="KW-1185">Reference proteome</keyword>
<proteinExistence type="predicted"/>
<sequence length="123" mass="14148">MDKHLQHLNERLKRPPAPWLTQSITELMRKRGSTFRLFKCARISSSMKAAQLFETSYQAATHMLECIVSLIASESPVIKYATPTVPLHELKAHFLDTPVKTDNINLEPAFENNYSHTTKHHYT</sequence>
<gene>
    <name evidence="1" type="ORF">PR048_016412</name>
</gene>
<dbReference type="EMBL" id="JARBHB010000005">
    <property type="protein sequence ID" value="KAJ8884555.1"/>
    <property type="molecule type" value="Genomic_DNA"/>
</dbReference>
<reference evidence="1 2" key="1">
    <citation type="submission" date="2023-02" db="EMBL/GenBank/DDBJ databases">
        <title>LHISI_Scaffold_Assembly.</title>
        <authorList>
            <person name="Stuart O.P."/>
            <person name="Cleave R."/>
            <person name="Magrath M.J.L."/>
            <person name="Mikheyev A.S."/>
        </authorList>
    </citation>
    <scope>NUCLEOTIDE SEQUENCE [LARGE SCALE GENOMIC DNA]</scope>
    <source>
        <strain evidence="1">Daus_M_001</strain>
        <tissue evidence="1">Leg muscle</tissue>
    </source>
</reference>
<organism evidence="1 2">
    <name type="scientific">Dryococelus australis</name>
    <dbReference type="NCBI Taxonomy" id="614101"/>
    <lineage>
        <taxon>Eukaryota</taxon>
        <taxon>Metazoa</taxon>
        <taxon>Ecdysozoa</taxon>
        <taxon>Arthropoda</taxon>
        <taxon>Hexapoda</taxon>
        <taxon>Insecta</taxon>
        <taxon>Pterygota</taxon>
        <taxon>Neoptera</taxon>
        <taxon>Polyneoptera</taxon>
        <taxon>Phasmatodea</taxon>
        <taxon>Verophasmatodea</taxon>
        <taxon>Anareolatae</taxon>
        <taxon>Phasmatidae</taxon>
        <taxon>Eurycanthinae</taxon>
        <taxon>Dryococelus</taxon>
    </lineage>
</organism>